<feature type="transmembrane region" description="Helical" evidence="1">
    <location>
        <begin position="75"/>
        <end position="93"/>
    </location>
</feature>
<dbReference type="InterPro" id="IPR035965">
    <property type="entry name" value="PAS-like_dom_sf"/>
</dbReference>
<sequence length="420" mass="47527">MASSNKSNVHMPSKAINIVAMNTNKYILSSYNENGKPIIDVTYPLHDPGGKNIGAVEIKYDMSAMQSQLLMKKTNNMQIALILTLLAIIATILRHKETLNDLENSVKERTSKLETAFDSLKESEKSLAEAQKMAHIGNWHYDIQTNKLYWSNEMYSIFGLNPKELEITYDLFLTYVHSNDRDYVNDSVKNLLNGETSDIDFRIITSDGSERVVYGNTEVIFNESNIPIRLKGTIQDITEHKKAEEKIRILADVVESSNDAIVTESLEDIITSWNEGAEQIYGYSSEEILGKNGSILEPDNLKGEINQFIGKIQQEEKIKNYETLGLRKDGKIINVSLTLSPVFDVNGKMTAISVIARDVTKRKEAEEALAKTEIARKQEIHHRIKNNLQVISSLLDLQAEKFKSKKDIKYSEVLEAFKES</sequence>
<dbReference type="Pfam" id="PF08447">
    <property type="entry name" value="PAS_3"/>
    <property type="match status" value="1"/>
</dbReference>
<dbReference type="Gene3D" id="3.30.450.20">
    <property type="entry name" value="PAS domain"/>
    <property type="match status" value="2"/>
</dbReference>
<dbReference type="NCBIfam" id="TIGR00229">
    <property type="entry name" value="sensory_box"/>
    <property type="match status" value="2"/>
</dbReference>
<dbReference type="STRING" id="1434118.MSSAC_2668"/>
<evidence type="ECO:0000259" key="2">
    <source>
        <dbReference type="PROSITE" id="PS50112"/>
    </source>
</evidence>
<dbReference type="PATRIC" id="fig|1434118.4.peg.3475"/>
<evidence type="ECO:0000256" key="1">
    <source>
        <dbReference type="SAM" id="Phobius"/>
    </source>
</evidence>
<organism evidence="4 5">
    <name type="scientific">Methanosarcina siciliae C2J</name>
    <dbReference type="NCBI Taxonomy" id="1434118"/>
    <lineage>
        <taxon>Archaea</taxon>
        <taxon>Methanobacteriati</taxon>
        <taxon>Methanobacteriota</taxon>
        <taxon>Stenosarchaea group</taxon>
        <taxon>Methanomicrobia</taxon>
        <taxon>Methanosarcinales</taxon>
        <taxon>Methanosarcinaceae</taxon>
        <taxon>Methanosarcina</taxon>
    </lineage>
</organism>
<dbReference type="PROSITE" id="PS50112">
    <property type="entry name" value="PAS"/>
    <property type="match status" value="2"/>
</dbReference>
<feature type="domain" description="PAC" evidence="3">
    <location>
        <begin position="319"/>
        <end position="371"/>
    </location>
</feature>
<dbReference type="GO" id="GO:0016301">
    <property type="term" value="F:kinase activity"/>
    <property type="evidence" value="ECO:0007669"/>
    <property type="project" value="UniProtKB-KW"/>
</dbReference>
<dbReference type="Pfam" id="PF13426">
    <property type="entry name" value="PAS_9"/>
    <property type="match status" value="1"/>
</dbReference>
<dbReference type="InterPro" id="IPR013655">
    <property type="entry name" value="PAS_fold_3"/>
</dbReference>
<keyword evidence="4" id="KW-0808">Transferase</keyword>
<accession>A0A0E3PNM5</accession>
<dbReference type="SMART" id="SM00086">
    <property type="entry name" value="PAC"/>
    <property type="match status" value="2"/>
</dbReference>
<dbReference type="HOGENOM" id="CLU_653176_0_0_2"/>
<dbReference type="Proteomes" id="UP000033123">
    <property type="component" value="Chromosome"/>
</dbReference>
<dbReference type="EMBL" id="CP009508">
    <property type="protein sequence ID" value="AKB37258.1"/>
    <property type="molecule type" value="Genomic_DNA"/>
</dbReference>
<keyword evidence="1" id="KW-0472">Membrane</keyword>
<dbReference type="InterPro" id="IPR011495">
    <property type="entry name" value="Sig_transdc_His_kin_sub2_dim/P"/>
</dbReference>
<feature type="domain" description="PAS" evidence="2">
    <location>
        <begin position="123"/>
        <end position="195"/>
    </location>
</feature>
<protein>
    <submittedName>
        <fullName evidence="4">Sensory transduction histidine kinase</fullName>
    </submittedName>
</protein>
<keyword evidence="1" id="KW-1133">Transmembrane helix</keyword>
<dbReference type="CDD" id="cd00130">
    <property type="entry name" value="PAS"/>
    <property type="match status" value="2"/>
</dbReference>
<dbReference type="PROSITE" id="PS50113">
    <property type="entry name" value="PAC"/>
    <property type="match status" value="2"/>
</dbReference>
<evidence type="ECO:0000313" key="4">
    <source>
        <dbReference type="EMBL" id="AKB37258.1"/>
    </source>
</evidence>
<dbReference type="AlphaFoldDB" id="A0A0E3PNM5"/>
<dbReference type="SMART" id="SM00091">
    <property type="entry name" value="PAS"/>
    <property type="match status" value="2"/>
</dbReference>
<gene>
    <name evidence="4" type="ORF">MSSAC_2668</name>
</gene>
<keyword evidence="4" id="KW-0418">Kinase</keyword>
<dbReference type="Pfam" id="PF07568">
    <property type="entry name" value="HisKA_2"/>
    <property type="match status" value="1"/>
</dbReference>
<proteinExistence type="predicted"/>
<dbReference type="InterPro" id="IPR001610">
    <property type="entry name" value="PAC"/>
</dbReference>
<dbReference type="KEGG" id="msj:MSSAC_2668"/>
<keyword evidence="1" id="KW-0812">Transmembrane</keyword>
<dbReference type="PANTHER" id="PTHR43065:SF23">
    <property type="entry name" value="SENSOR HISTIDINE KINASE PDTAS"/>
    <property type="match status" value="1"/>
</dbReference>
<feature type="domain" description="PAC" evidence="3">
    <location>
        <begin position="197"/>
        <end position="249"/>
    </location>
</feature>
<feature type="domain" description="PAS" evidence="2">
    <location>
        <begin position="246"/>
        <end position="300"/>
    </location>
</feature>
<dbReference type="Gene3D" id="2.10.70.100">
    <property type="match status" value="1"/>
</dbReference>
<reference evidence="4 5" key="1">
    <citation type="submission" date="2014-07" db="EMBL/GenBank/DDBJ databases">
        <title>Methanogenic archaea and the global carbon cycle.</title>
        <authorList>
            <person name="Henriksen J.R."/>
            <person name="Luke J."/>
            <person name="Reinhart S."/>
            <person name="Benedict M.N."/>
            <person name="Youngblut N.D."/>
            <person name="Metcalf M.E."/>
            <person name="Whitaker R.J."/>
            <person name="Metcalf W.W."/>
        </authorList>
    </citation>
    <scope>NUCLEOTIDE SEQUENCE [LARGE SCALE GENOMIC DNA]</scope>
    <source>
        <strain evidence="4 5">C2J</strain>
    </source>
</reference>
<dbReference type="InterPro" id="IPR000014">
    <property type="entry name" value="PAS"/>
</dbReference>
<dbReference type="PANTHER" id="PTHR43065">
    <property type="entry name" value="SENSOR HISTIDINE KINASE"/>
    <property type="match status" value="1"/>
</dbReference>
<evidence type="ECO:0000313" key="5">
    <source>
        <dbReference type="Proteomes" id="UP000033123"/>
    </source>
</evidence>
<dbReference type="InterPro" id="IPR000700">
    <property type="entry name" value="PAS-assoc_C"/>
</dbReference>
<evidence type="ECO:0000259" key="3">
    <source>
        <dbReference type="PROSITE" id="PS50113"/>
    </source>
</evidence>
<dbReference type="SUPFAM" id="SSF55785">
    <property type="entry name" value="PYP-like sensor domain (PAS domain)"/>
    <property type="match status" value="2"/>
</dbReference>
<name>A0A0E3PNM5_9EURY</name>